<feature type="signal peptide" evidence="1">
    <location>
        <begin position="1"/>
        <end position="19"/>
    </location>
</feature>
<proteinExistence type="predicted"/>
<protein>
    <submittedName>
        <fullName evidence="2">Uncharacterized protein</fullName>
    </submittedName>
</protein>
<dbReference type="Proteomes" id="UP000221165">
    <property type="component" value="Unassembled WGS sequence"/>
</dbReference>
<evidence type="ECO:0000313" key="3">
    <source>
        <dbReference type="Proteomes" id="UP000221165"/>
    </source>
</evidence>
<reference evidence="2 3" key="1">
    <citation type="journal article" date="2017" name="Int. J. Parasitol.">
        <title>The genome of the protozoan parasite Cystoisospora suis and a reverse vaccinology approach to identify vaccine candidates.</title>
        <authorList>
            <person name="Palmieri N."/>
            <person name="Shrestha A."/>
            <person name="Ruttkowski B."/>
            <person name="Beck T."/>
            <person name="Vogl C."/>
            <person name="Tomley F."/>
            <person name="Blake D.P."/>
            <person name="Joachim A."/>
        </authorList>
    </citation>
    <scope>NUCLEOTIDE SEQUENCE [LARGE SCALE GENOMIC DNA]</scope>
    <source>
        <strain evidence="2 3">Wien I</strain>
    </source>
</reference>
<keyword evidence="1" id="KW-0732">Signal</keyword>
<evidence type="ECO:0000313" key="2">
    <source>
        <dbReference type="EMBL" id="PHJ16879.1"/>
    </source>
</evidence>
<organism evidence="2 3">
    <name type="scientific">Cystoisospora suis</name>
    <dbReference type="NCBI Taxonomy" id="483139"/>
    <lineage>
        <taxon>Eukaryota</taxon>
        <taxon>Sar</taxon>
        <taxon>Alveolata</taxon>
        <taxon>Apicomplexa</taxon>
        <taxon>Conoidasida</taxon>
        <taxon>Coccidia</taxon>
        <taxon>Eucoccidiorida</taxon>
        <taxon>Eimeriorina</taxon>
        <taxon>Sarcocystidae</taxon>
        <taxon>Cystoisospora</taxon>
    </lineage>
</organism>
<dbReference type="VEuPathDB" id="ToxoDB:CSUI_009303"/>
<evidence type="ECO:0000256" key="1">
    <source>
        <dbReference type="SAM" id="SignalP"/>
    </source>
</evidence>
<feature type="chain" id="PRO_5012541770" evidence="1">
    <location>
        <begin position="20"/>
        <end position="37"/>
    </location>
</feature>
<dbReference type="EMBL" id="MIGC01005512">
    <property type="protein sequence ID" value="PHJ16879.1"/>
    <property type="molecule type" value="Genomic_DNA"/>
</dbReference>
<comment type="caution">
    <text evidence="2">The sequence shown here is derived from an EMBL/GenBank/DDBJ whole genome shotgun (WGS) entry which is preliminary data.</text>
</comment>
<dbReference type="GeneID" id="94432630"/>
<dbReference type="RefSeq" id="XP_067918604.1">
    <property type="nucleotide sequence ID" value="XM_068069419.1"/>
</dbReference>
<accession>A0A2C6KIE1</accession>
<keyword evidence="3" id="KW-1185">Reference proteome</keyword>
<name>A0A2C6KIE1_9APIC</name>
<dbReference type="AlphaFoldDB" id="A0A2C6KIE1"/>
<sequence length="37" mass="4191">MTANNLVSALAAFVPSLCAWRSFKCVIVWTDCNFRRV</sequence>
<gene>
    <name evidence="2" type="ORF">CSUI_009303</name>
</gene>